<sequence length="132" mass="14717">MSMEQVERKCFPPVNESIDQNVNQGHQFAQNLGAPSEKNLRHSPKQARNLDSEMPAGNPCSQSTFQYHVRVENGNSDDAKSVDRSHTMEHGQLTSTTAANSALSNVAPPQTLLCQMQNYRRKEEGLRCGVIY</sequence>
<dbReference type="AlphaFoldDB" id="A0A075AHY0"/>
<accession>A0A075AHY0</accession>
<feature type="compositionally biased region" description="Basic and acidic residues" evidence="1">
    <location>
        <begin position="77"/>
        <end position="89"/>
    </location>
</feature>
<dbReference type="RefSeq" id="XP_009165543.1">
    <property type="nucleotide sequence ID" value="XM_009167279.1"/>
</dbReference>
<feature type="compositionally biased region" description="Polar residues" evidence="1">
    <location>
        <begin position="92"/>
        <end position="102"/>
    </location>
</feature>
<gene>
    <name evidence="2" type="ORF">T265_02915</name>
</gene>
<dbReference type="KEGG" id="ovi:T265_02915"/>
<name>A0A075AHY0_OPIVI</name>
<dbReference type="EMBL" id="KL596657">
    <property type="protein sequence ID" value="KER30669.1"/>
    <property type="molecule type" value="Genomic_DNA"/>
</dbReference>
<proteinExistence type="predicted"/>
<protein>
    <submittedName>
        <fullName evidence="2">Uncharacterized protein</fullName>
    </submittedName>
</protein>
<organism evidence="2 3">
    <name type="scientific">Opisthorchis viverrini</name>
    <name type="common">Southeast Asian liver fluke</name>
    <dbReference type="NCBI Taxonomy" id="6198"/>
    <lineage>
        <taxon>Eukaryota</taxon>
        <taxon>Metazoa</taxon>
        <taxon>Spiralia</taxon>
        <taxon>Lophotrochozoa</taxon>
        <taxon>Platyhelminthes</taxon>
        <taxon>Trematoda</taxon>
        <taxon>Digenea</taxon>
        <taxon>Opisthorchiida</taxon>
        <taxon>Opisthorchiata</taxon>
        <taxon>Opisthorchiidae</taxon>
        <taxon>Opisthorchis</taxon>
    </lineage>
</organism>
<evidence type="ECO:0000313" key="3">
    <source>
        <dbReference type="Proteomes" id="UP000054324"/>
    </source>
</evidence>
<dbReference type="Proteomes" id="UP000054324">
    <property type="component" value="Unassembled WGS sequence"/>
</dbReference>
<feature type="region of interest" description="Disordered" evidence="1">
    <location>
        <begin position="15"/>
        <end position="102"/>
    </location>
</feature>
<evidence type="ECO:0000313" key="2">
    <source>
        <dbReference type="EMBL" id="KER30669.1"/>
    </source>
</evidence>
<dbReference type="CTD" id="20317103"/>
<dbReference type="GeneID" id="20317103"/>
<keyword evidence="3" id="KW-1185">Reference proteome</keyword>
<evidence type="ECO:0000256" key="1">
    <source>
        <dbReference type="SAM" id="MobiDB-lite"/>
    </source>
</evidence>
<reference evidence="2 3" key="1">
    <citation type="submission" date="2013-11" db="EMBL/GenBank/DDBJ databases">
        <title>Opisthorchis viverrini - life in the bile duct.</title>
        <authorList>
            <person name="Young N.D."/>
            <person name="Nagarajan N."/>
            <person name="Lin S.J."/>
            <person name="Korhonen P.K."/>
            <person name="Jex A.R."/>
            <person name="Hall R.S."/>
            <person name="Safavi-Hemami H."/>
            <person name="Kaewkong W."/>
            <person name="Bertrand D."/>
            <person name="Gao S."/>
            <person name="Seet Q."/>
            <person name="Wongkham S."/>
            <person name="Teh B.T."/>
            <person name="Wongkham C."/>
            <person name="Intapan P.M."/>
            <person name="Maleewong W."/>
            <person name="Yang X."/>
            <person name="Hu M."/>
            <person name="Wang Z."/>
            <person name="Hofmann A."/>
            <person name="Sternberg P.W."/>
            <person name="Tan P."/>
            <person name="Wang J."/>
            <person name="Gasser R.B."/>
        </authorList>
    </citation>
    <scope>NUCLEOTIDE SEQUENCE [LARGE SCALE GENOMIC DNA]</scope>
</reference>
<feature type="compositionally biased region" description="Polar residues" evidence="1">
    <location>
        <begin position="17"/>
        <end position="30"/>
    </location>
</feature>